<organism evidence="7">
    <name type="scientific">marine sediment metagenome</name>
    <dbReference type="NCBI Taxonomy" id="412755"/>
    <lineage>
        <taxon>unclassified sequences</taxon>
        <taxon>metagenomes</taxon>
        <taxon>ecological metagenomes</taxon>
    </lineage>
</organism>
<dbReference type="Gene3D" id="3.40.50.10180">
    <property type="entry name" value="Glycerate kinase, MOFRL-like N-terminal domain"/>
    <property type="match status" value="1"/>
</dbReference>
<dbReference type="SUPFAM" id="SSF82544">
    <property type="entry name" value="GckA/TtuD-like"/>
    <property type="match status" value="1"/>
</dbReference>
<keyword evidence="1" id="KW-0808">Transferase</keyword>
<proteinExistence type="predicted"/>
<dbReference type="InterPro" id="IPR039760">
    <property type="entry name" value="MOFRL_protein"/>
</dbReference>
<name>X0RXZ1_9ZZZZ</name>
<evidence type="ECO:0000256" key="3">
    <source>
        <dbReference type="ARBA" id="ARBA00022777"/>
    </source>
</evidence>
<dbReference type="FunFam" id="3.40.50.10180:FF:000001">
    <property type="entry name" value="Glycerate kinase"/>
    <property type="match status" value="1"/>
</dbReference>
<dbReference type="Pfam" id="PF05161">
    <property type="entry name" value="MOFRL"/>
    <property type="match status" value="1"/>
</dbReference>
<evidence type="ECO:0000259" key="5">
    <source>
        <dbReference type="Pfam" id="PF05161"/>
    </source>
</evidence>
<dbReference type="PANTHER" id="PTHR12227:SF0">
    <property type="entry name" value="GLYCERATE KINASE"/>
    <property type="match status" value="1"/>
</dbReference>
<feature type="domain" description="MOFRL-associated" evidence="6">
    <location>
        <begin position="26"/>
        <end position="272"/>
    </location>
</feature>
<evidence type="ECO:0008006" key="8">
    <source>
        <dbReference type="Google" id="ProtNLM"/>
    </source>
</evidence>
<evidence type="ECO:0000313" key="7">
    <source>
        <dbReference type="EMBL" id="GAF67871.1"/>
    </source>
</evidence>
<reference evidence="7" key="1">
    <citation type="journal article" date="2014" name="Front. Microbiol.">
        <title>High frequency of phylogenetically diverse reductive dehalogenase-homologous genes in deep subseafloor sedimentary metagenomes.</title>
        <authorList>
            <person name="Kawai M."/>
            <person name="Futagami T."/>
            <person name="Toyoda A."/>
            <person name="Takaki Y."/>
            <person name="Nishi S."/>
            <person name="Hori S."/>
            <person name="Arai W."/>
            <person name="Tsubouchi T."/>
            <person name="Morono Y."/>
            <person name="Uchiyama I."/>
            <person name="Ito T."/>
            <person name="Fujiyama A."/>
            <person name="Inagaki F."/>
            <person name="Takami H."/>
        </authorList>
    </citation>
    <scope>NUCLEOTIDE SEQUENCE</scope>
    <source>
        <strain evidence="7">Expedition CK06-06</strain>
    </source>
</reference>
<evidence type="ECO:0000259" key="6">
    <source>
        <dbReference type="Pfam" id="PF13660"/>
    </source>
</evidence>
<keyword evidence="2" id="KW-0547">Nucleotide-binding</keyword>
<feature type="domain" description="MOFRL" evidence="5">
    <location>
        <begin position="358"/>
        <end position="426"/>
    </location>
</feature>
<evidence type="ECO:0000256" key="2">
    <source>
        <dbReference type="ARBA" id="ARBA00022741"/>
    </source>
</evidence>
<comment type="caution">
    <text evidence="7">The sequence shown here is derived from an EMBL/GenBank/DDBJ whole genome shotgun (WGS) entry which is preliminary data.</text>
</comment>
<dbReference type="GO" id="GO:0005737">
    <property type="term" value="C:cytoplasm"/>
    <property type="evidence" value="ECO:0007669"/>
    <property type="project" value="TreeGrafter"/>
</dbReference>
<keyword evidence="3" id="KW-0418">Kinase</keyword>
<feature type="non-terminal residue" evidence="7">
    <location>
        <position position="427"/>
    </location>
</feature>
<dbReference type="InterPro" id="IPR038614">
    <property type="entry name" value="GK_N_sf"/>
</dbReference>
<dbReference type="GO" id="GO:0008887">
    <property type="term" value="F:glycerate kinase activity"/>
    <property type="evidence" value="ECO:0007669"/>
    <property type="project" value="InterPro"/>
</dbReference>
<dbReference type="EMBL" id="BARS01005025">
    <property type="protein sequence ID" value="GAF67871.1"/>
    <property type="molecule type" value="Genomic_DNA"/>
</dbReference>
<dbReference type="InterPro" id="IPR025286">
    <property type="entry name" value="MOFRL_assoc_dom"/>
</dbReference>
<dbReference type="InterPro" id="IPR007835">
    <property type="entry name" value="MOFRL"/>
</dbReference>
<dbReference type="PANTHER" id="PTHR12227">
    <property type="entry name" value="GLYCERATE KINASE"/>
    <property type="match status" value="1"/>
</dbReference>
<dbReference type="Gene3D" id="3.40.1480.10">
    <property type="entry name" value="MOFRL domain"/>
    <property type="match status" value="1"/>
</dbReference>
<evidence type="ECO:0000256" key="4">
    <source>
        <dbReference type="ARBA" id="ARBA00022840"/>
    </source>
</evidence>
<gene>
    <name evidence="7" type="ORF">S01H1_09839</name>
</gene>
<sequence length="427" mass="46748">MFIKNTSELLGNDLDKSQKYLRKLAIEVLEKAIHAVKPQNLIGKALKIKDDVLFIHNDEFDLRKFKKISIIGGGKATAEMAFSLEKILSDYSDITYEGIINIPKGAVKSEILRSSKIKINYATHPVPDKKGLKGTKSMMKIVESSNKDDLIVCLISGGGSALLPLPKPGISLQDLQMTNSLLLASGASIHEINTIRKHISDFKGGNLAKKLYNASKATLISIIISDVVGDNLDVIASGPSVPDTTTFSDAIETLKKFSIYEKIPLSVINHLEEGLIDNNLETPKLNNECFTNVHNYIVGSVKSAAEEVKNFLKKEGFDVEYFSSDIMGEAKDYGILLNNNILQMIGDSALHNENFKKALIGTGELTVTIQGDGIGGRNQEMLLSFLNQIKIEEFNFLIMGANLDGIEGNSEAMGALIDNFVLTQIKK</sequence>
<dbReference type="Pfam" id="PF13660">
    <property type="entry name" value="DUF4147"/>
    <property type="match status" value="1"/>
</dbReference>
<dbReference type="GO" id="GO:0005524">
    <property type="term" value="F:ATP binding"/>
    <property type="evidence" value="ECO:0007669"/>
    <property type="project" value="UniProtKB-KW"/>
</dbReference>
<dbReference type="AlphaFoldDB" id="X0RXZ1"/>
<dbReference type="InterPro" id="IPR037035">
    <property type="entry name" value="GK-like_C_sf"/>
</dbReference>
<accession>X0RXZ1</accession>
<evidence type="ECO:0000256" key="1">
    <source>
        <dbReference type="ARBA" id="ARBA00022679"/>
    </source>
</evidence>
<protein>
    <recommendedName>
        <fullName evidence="8">MOFRL-associated domain-containing protein</fullName>
    </recommendedName>
</protein>
<keyword evidence="4" id="KW-0067">ATP-binding</keyword>